<dbReference type="InterPro" id="IPR001906">
    <property type="entry name" value="Terpene_synth_N"/>
</dbReference>
<reference evidence="2 3" key="1">
    <citation type="submission" date="2024-01" db="EMBL/GenBank/DDBJ databases">
        <title>Genome assemblies of Stephania.</title>
        <authorList>
            <person name="Yang L."/>
        </authorList>
    </citation>
    <scope>NUCLEOTIDE SEQUENCE [LARGE SCALE GENOMIC DNA]</scope>
    <source>
        <strain evidence="2">QJT</strain>
        <tissue evidence="2">Leaf</tissue>
    </source>
</reference>
<organism evidence="2 3">
    <name type="scientific">Stephania japonica</name>
    <dbReference type="NCBI Taxonomy" id="461633"/>
    <lineage>
        <taxon>Eukaryota</taxon>
        <taxon>Viridiplantae</taxon>
        <taxon>Streptophyta</taxon>
        <taxon>Embryophyta</taxon>
        <taxon>Tracheophyta</taxon>
        <taxon>Spermatophyta</taxon>
        <taxon>Magnoliopsida</taxon>
        <taxon>Ranunculales</taxon>
        <taxon>Menispermaceae</taxon>
        <taxon>Menispermoideae</taxon>
        <taxon>Cissampelideae</taxon>
        <taxon>Stephania</taxon>
    </lineage>
</organism>
<evidence type="ECO:0000313" key="3">
    <source>
        <dbReference type="Proteomes" id="UP001417504"/>
    </source>
</evidence>
<evidence type="ECO:0000259" key="1">
    <source>
        <dbReference type="Pfam" id="PF01397"/>
    </source>
</evidence>
<dbReference type="Pfam" id="PF01397">
    <property type="entry name" value="Terpene_synth"/>
    <property type="match status" value="1"/>
</dbReference>
<protein>
    <recommendedName>
        <fullName evidence="1">Terpene synthase N-terminal domain-containing protein</fullName>
    </recommendedName>
</protein>
<accession>A0AAP0K396</accession>
<name>A0AAP0K396_9MAGN</name>
<dbReference type="InterPro" id="IPR036965">
    <property type="entry name" value="Terpene_synth_N_sf"/>
</dbReference>
<dbReference type="Proteomes" id="UP001417504">
    <property type="component" value="Unassembled WGS sequence"/>
</dbReference>
<dbReference type="AlphaFoldDB" id="A0AAP0K396"/>
<gene>
    <name evidence="2" type="ORF">Sjap_005011</name>
</gene>
<dbReference type="EMBL" id="JBBNAE010000002">
    <property type="protein sequence ID" value="KAK9145108.1"/>
    <property type="molecule type" value="Genomic_DNA"/>
</dbReference>
<dbReference type="SUPFAM" id="SSF48239">
    <property type="entry name" value="Terpenoid cyclases/Protein prenyltransferases"/>
    <property type="match status" value="1"/>
</dbReference>
<dbReference type="GO" id="GO:0010333">
    <property type="term" value="F:terpene synthase activity"/>
    <property type="evidence" value="ECO:0007669"/>
    <property type="project" value="InterPro"/>
</dbReference>
<comment type="caution">
    <text evidence="2">The sequence shown here is derived from an EMBL/GenBank/DDBJ whole genome shotgun (WGS) entry which is preliminary data.</text>
</comment>
<sequence>MALQSLLASQPAHCFKAERRDETGHLKEYLREDVEGVLSMYDASHFALEGEDVLDVAKTCTAKHLMDITENICHI</sequence>
<dbReference type="Gene3D" id="1.50.10.130">
    <property type="entry name" value="Terpene synthase, N-terminal domain"/>
    <property type="match status" value="1"/>
</dbReference>
<evidence type="ECO:0000313" key="2">
    <source>
        <dbReference type="EMBL" id="KAK9145108.1"/>
    </source>
</evidence>
<dbReference type="InterPro" id="IPR008930">
    <property type="entry name" value="Terpenoid_cyclase/PrenylTrfase"/>
</dbReference>
<keyword evidence="3" id="KW-1185">Reference proteome</keyword>
<feature type="domain" description="Terpene synthase N-terminal" evidence="1">
    <location>
        <begin position="20"/>
        <end position="69"/>
    </location>
</feature>
<proteinExistence type="predicted"/>